<reference evidence="1" key="1">
    <citation type="submission" date="2021-01" db="EMBL/GenBank/DDBJ databases">
        <authorList>
            <person name="Lovell J.T."/>
            <person name="Bentley N."/>
            <person name="Bhattarai G."/>
            <person name="Jenkins J.W."/>
            <person name="Sreedasyam A."/>
            <person name="Alarcon Y."/>
            <person name="Bock C."/>
            <person name="Boston L."/>
            <person name="Carlson J."/>
            <person name="Cervantes K."/>
            <person name="Clermont K."/>
            <person name="Krom N."/>
            <person name="Kubenka K."/>
            <person name="Mamidi S."/>
            <person name="Mattison C."/>
            <person name="Monteros M."/>
            <person name="Pisani C."/>
            <person name="Plott C."/>
            <person name="Rajasekar S."/>
            <person name="Rhein H.S."/>
            <person name="Rohla C."/>
            <person name="Song M."/>
            <person name="Hilaire R.S."/>
            <person name="Shu S."/>
            <person name="Wells L."/>
            <person name="Wang X."/>
            <person name="Webber J."/>
            <person name="Heerema R.J."/>
            <person name="Klein P."/>
            <person name="Conner P."/>
            <person name="Grauke L."/>
            <person name="Grimwood J."/>
            <person name="Schmutz J."/>
            <person name="Randall J.J."/>
        </authorList>
    </citation>
    <scope>NUCLEOTIDE SEQUENCE</scope>
    <source>
        <tissue evidence="1">Leaf</tissue>
    </source>
</reference>
<dbReference type="EMBL" id="CM031833">
    <property type="protein sequence ID" value="KAG6696103.1"/>
    <property type="molecule type" value="Genomic_DNA"/>
</dbReference>
<evidence type="ECO:0000313" key="2">
    <source>
        <dbReference type="Proteomes" id="UP000811246"/>
    </source>
</evidence>
<sequence>MKLHSFLRTNQPKRSSFLARIITKPARKCEMVRLFGLWYQNRMGKAIKTSKSCIHAFLSRYFLGNQSTNEEFFIRVLAPSKRHILHEKSNRFSSNSQSDRLAFI</sequence>
<comment type="caution">
    <text evidence="1">The sequence shown here is derived from an EMBL/GenBank/DDBJ whole genome shotgun (WGS) entry which is preliminary data.</text>
</comment>
<accession>A0A922E3M0</accession>
<gene>
    <name evidence="1" type="ORF">I3842_09G130600</name>
</gene>
<evidence type="ECO:0000313" key="1">
    <source>
        <dbReference type="EMBL" id="KAG6696103.1"/>
    </source>
</evidence>
<name>A0A922E3M0_CARIL</name>
<proteinExistence type="predicted"/>
<dbReference type="AlphaFoldDB" id="A0A922E3M0"/>
<protein>
    <submittedName>
        <fullName evidence="1">Uncharacterized protein</fullName>
    </submittedName>
</protein>
<dbReference type="Proteomes" id="UP000811246">
    <property type="component" value="Chromosome 9"/>
</dbReference>
<organism evidence="1 2">
    <name type="scientific">Carya illinoinensis</name>
    <name type="common">Pecan</name>
    <dbReference type="NCBI Taxonomy" id="32201"/>
    <lineage>
        <taxon>Eukaryota</taxon>
        <taxon>Viridiplantae</taxon>
        <taxon>Streptophyta</taxon>
        <taxon>Embryophyta</taxon>
        <taxon>Tracheophyta</taxon>
        <taxon>Spermatophyta</taxon>
        <taxon>Magnoliopsida</taxon>
        <taxon>eudicotyledons</taxon>
        <taxon>Gunneridae</taxon>
        <taxon>Pentapetalae</taxon>
        <taxon>rosids</taxon>
        <taxon>fabids</taxon>
        <taxon>Fagales</taxon>
        <taxon>Juglandaceae</taxon>
        <taxon>Carya</taxon>
    </lineage>
</organism>